<evidence type="ECO:0000313" key="3">
    <source>
        <dbReference type="Proteomes" id="UP001237642"/>
    </source>
</evidence>
<sequence length="370" mass="41626">MDTTDNSDPLKRVFGSDGSVSQAEITEISRGDYFTKHNLQEKIKLRIEKYYKSKHKSDEKHEKQTDESPVSLLQVSVSRPIRVIFGDEAIVEKYDPSELAQIPKPRLGEGTLGTLYKAVHKFGSTVTIRKIRPEVASSDDFEFWIKFFGGLRNESIAKLIFSFWYGGEAFVVHEYFCLGSLEELLHGTEGIQYTPLTWKIRQQIALDAAKAVTAVHKQVIANGKALVCGVIKASNILINVDFSARLSSYEIPYLIPPATIIRRNPGRVAPELTHNQYKVPKVFSQKSDVYSFGVLLLELVTGKKASVTNLGEYIKEKKRREGLEGIPDKRMVDVNPNLVAVIGIARLCLRNDPKARPSMDQVVEMIQDLE</sequence>
<dbReference type="AlphaFoldDB" id="A0AAD8H2Z4"/>
<keyword evidence="2" id="KW-0675">Receptor</keyword>
<dbReference type="Pfam" id="PF07714">
    <property type="entry name" value="PK_Tyr_Ser-Thr"/>
    <property type="match status" value="1"/>
</dbReference>
<evidence type="ECO:0000313" key="2">
    <source>
        <dbReference type="EMBL" id="KAK1358769.1"/>
    </source>
</evidence>
<dbReference type="Gene3D" id="1.10.510.10">
    <property type="entry name" value="Transferase(Phosphotransferase) domain 1"/>
    <property type="match status" value="1"/>
</dbReference>
<dbReference type="InterPro" id="IPR011009">
    <property type="entry name" value="Kinase-like_dom_sf"/>
</dbReference>
<gene>
    <name evidence="2" type="ORF">POM88_043243</name>
</gene>
<reference evidence="2" key="1">
    <citation type="submission" date="2023-02" db="EMBL/GenBank/DDBJ databases">
        <title>Genome of toxic invasive species Heracleum sosnowskyi carries increased number of genes despite the absence of recent whole-genome duplications.</title>
        <authorList>
            <person name="Schelkunov M."/>
            <person name="Shtratnikova V."/>
            <person name="Makarenko M."/>
            <person name="Klepikova A."/>
            <person name="Omelchenko D."/>
            <person name="Novikova G."/>
            <person name="Obukhova E."/>
            <person name="Bogdanov V."/>
            <person name="Penin A."/>
            <person name="Logacheva M."/>
        </authorList>
    </citation>
    <scope>NUCLEOTIDE SEQUENCE</scope>
    <source>
        <strain evidence="2">Hsosn_3</strain>
        <tissue evidence="2">Leaf</tissue>
    </source>
</reference>
<feature type="domain" description="Protein kinase" evidence="1">
    <location>
        <begin position="101"/>
        <end position="370"/>
    </location>
</feature>
<keyword evidence="2" id="KW-0418">Kinase</keyword>
<keyword evidence="3" id="KW-1185">Reference proteome</keyword>
<reference evidence="2" key="2">
    <citation type="submission" date="2023-05" db="EMBL/GenBank/DDBJ databases">
        <authorList>
            <person name="Schelkunov M.I."/>
        </authorList>
    </citation>
    <scope>NUCLEOTIDE SEQUENCE</scope>
    <source>
        <strain evidence="2">Hsosn_3</strain>
        <tissue evidence="2">Leaf</tissue>
    </source>
</reference>
<dbReference type="InterPro" id="IPR046959">
    <property type="entry name" value="PRK1-6/SRF4-like"/>
</dbReference>
<evidence type="ECO:0000259" key="1">
    <source>
        <dbReference type="PROSITE" id="PS50011"/>
    </source>
</evidence>
<organism evidence="2 3">
    <name type="scientific">Heracleum sosnowskyi</name>
    <dbReference type="NCBI Taxonomy" id="360622"/>
    <lineage>
        <taxon>Eukaryota</taxon>
        <taxon>Viridiplantae</taxon>
        <taxon>Streptophyta</taxon>
        <taxon>Embryophyta</taxon>
        <taxon>Tracheophyta</taxon>
        <taxon>Spermatophyta</taxon>
        <taxon>Magnoliopsida</taxon>
        <taxon>eudicotyledons</taxon>
        <taxon>Gunneridae</taxon>
        <taxon>Pentapetalae</taxon>
        <taxon>asterids</taxon>
        <taxon>campanulids</taxon>
        <taxon>Apiales</taxon>
        <taxon>Apiaceae</taxon>
        <taxon>Apioideae</taxon>
        <taxon>apioid superclade</taxon>
        <taxon>Tordylieae</taxon>
        <taxon>Tordyliinae</taxon>
        <taxon>Heracleum</taxon>
    </lineage>
</organism>
<dbReference type="PROSITE" id="PS50011">
    <property type="entry name" value="PROTEIN_KINASE_DOM"/>
    <property type="match status" value="1"/>
</dbReference>
<dbReference type="EMBL" id="JAUIZM010000010">
    <property type="protein sequence ID" value="KAK1358769.1"/>
    <property type="molecule type" value="Genomic_DNA"/>
</dbReference>
<dbReference type="SUPFAM" id="SSF56112">
    <property type="entry name" value="Protein kinase-like (PK-like)"/>
    <property type="match status" value="1"/>
</dbReference>
<accession>A0AAD8H2Z4</accession>
<name>A0AAD8H2Z4_9APIA</name>
<dbReference type="Proteomes" id="UP001237642">
    <property type="component" value="Unassembled WGS sequence"/>
</dbReference>
<dbReference type="InterPro" id="IPR000719">
    <property type="entry name" value="Prot_kinase_dom"/>
</dbReference>
<protein>
    <submittedName>
        <fullName evidence="2">Inactive receptor kinase</fullName>
    </submittedName>
</protein>
<dbReference type="GO" id="GO:0005524">
    <property type="term" value="F:ATP binding"/>
    <property type="evidence" value="ECO:0007669"/>
    <property type="project" value="InterPro"/>
</dbReference>
<dbReference type="GO" id="GO:0004672">
    <property type="term" value="F:protein kinase activity"/>
    <property type="evidence" value="ECO:0007669"/>
    <property type="project" value="InterPro"/>
</dbReference>
<dbReference type="PANTHER" id="PTHR48007:SF23">
    <property type="entry name" value="PROTEIN KINASE DOMAIN-CONTAINING PROTEIN"/>
    <property type="match status" value="1"/>
</dbReference>
<dbReference type="InterPro" id="IPR001245">
    <property type="entry name" value="Ser-Thr/Tyr_kinase_cat_dom"/>
</dbReference>
<keyword evidence="2" id="KW-0808">Transferase</keyword>
<comment type="caution">
    <text evidence="2">The sequence shown here is derived from an EMBL/GenBank/DDBJ whole genome shotgun (WGS) entry which is preliminary data.</text>
</comment>
<dbReference type="PANTHER" id="PTHR48007">
    <property type="entry name" value="LEUCINE-RICH REPEAT RECEPTOR-LIKE PROTEIN KINASE PXC1"/>
    <property type="match status" value="1"/>
</dbReference>
<proteinExistence type="predicted"/>